<accession>A0A2H4N085</accession>
<proteinExistence type="predicted"/>
<organism evidence="1 2">
    <name type="scientific">Escherichia phage mutPK1A2</name>
    <dbReference type="NCBI Taxonomy" id="2783800"/>
    <lineage>
        <taxon>Viruses</taxon>
        <taxon>Duplodnaviria</taxon>
        <taxon>Heunggongvirae</taxon>
        <taxon>Uroviricota</taxon>
        <taxon>Caudoviricetes</taxon>
        <taxon>Autographivirales</taxon>
        <taxon>Autosignataviridae</taxon>
        <taxon>Molineuxvirinae</taxon>
        <taxon>Vectrevirus</taxon>
        <taxon>Vectrevirus mutPK1A2</taxon>
    </lineage>
</organism>
<protein>
    <submittedName>
        <fullName evidence="1">Uncharacterized protein</fullName>
    </submittedName>
</protein>
<reference evidence="1 2" key="1">
    <citation type="journal article" date="2017" name="Nat. Commun.">
        <title>Internalization of a polysialic acid-binding Escherichia coli bacteriophage into eukaryotic neuroblastoma cells.</title>
        <authorList>
            <person name="Lehti T.A."/>
            <person name="Pajunen M.I."/>
            <person name="Skog M.S."/>
            <person name="Finne J."/>
        </authorList>
    </citation>
    <scope>NUCLEOTIDE SEQUENCE [LARGE SCALE GENOMIC DNA]</scope>
</reference>
<name>A0A2H4N085_9CAUD</name>
<gene>
    <name evidence="1" type="ORF">mutPK1A2_p52</name>
</gene>
<evidence type="ECO:0000313" key="1">
    <source>
        <dbReference type="EMBL" id="ATS93351.1"/>
    </source>
</evidence>
<evidence type="ECO:0000313" key="2">
    <source>
        <dbReference type="Proteomes" id="UP000241961"/>
    </source>
</evidence>
<keyword evidence="2" id="KW-1185">Reference proteome</keyword>
<sequence length="92" mass="10091">MANEYSNQPLTGRYDRKQVQPVSEHLMVPSVNTNIDLYNPAKQASVINDTTKSGKQLGAMLVTEMGVLMLARGGEPTSKWDQTKTSEIIVPA</sequence>
<dbReference type="EMBL" id="MG004687">
    <property type="protein sequence ID" value="ATS93351.1"/>
    <property type="molecule type" value="Genomic_DNA"/>
</dbReference>
<dbReference type="Proteomes" id="UP000241961">
    <property type="component" value="Segment"/>
</dbReference>